<keyword evidence="2" id="KW-1185">Reference proteome</keyword>
<evidence type="ECO:0000313" key="2">
    <source>
        <dbReference type="Proteomes" id="UP000281738"/>
    </source>
</evidence>
<protein>
    <submittedName>
        <fullName evidence="1">Uncharacterized protein</fullName>
    </submittedName>
</protein>
<name>A0A3N2CRZ7_9ACTN</name>
<sequence>MDHAPLGYSHRGDPGLRGLLARWWFARRSARVRAALRRLP</sequence>
<dbReference type="EMBL" id="RKHO01000001">
    <property type="protein sequence ID" value="ROR90299.1"/>
    <property type="molecule type" value="Genomic_DNA"/>
</dbReference>
<comment type="caution">
    <text evidence="1">The sequence shown here is derived from an EMBL/GenBank/DDBJ whole genome shotgun (WGS) entry which is preliminary data.</text>
</comment>
<dbReference type="RefSeq" id="WP_281274122.1">
    <property type="nucleotide sequence ID" value="NZ_RKHO01000001.1"/>
</dbReference>
<proteinExistence type="predicted"/>
<accession>A0A3N2CRZ7</accession>
<dbReference type="Proteomes" id="UP000281738">
    <property type="component" value="Unassembled WGS sequence"/>
</dbReference>
<organism evidence="1 2">
    <name type="scientific">Nocardioides aurantiacus</name>
    <dbReference type="NCBI Taxonomy" id="86796"/>
    <lineage>
        <taxon>Bacteria</taxon>
        <taxon>Bacillati</taxon>
        <taxon>Actinomycetota</taxon>
        <taxon>Actinomycetes</taxon>
        <taxon>Propionibacteriales</taxon>
        <taxon>Nocardioidaceae</taxon>
        <taxon>Nocardioides</taxon>
    </lineage>
</organism>
<gene>
    <name evidence="1" type="ORF">EDD33_1135</name>
</gene>
<reference evidence="1 2" key="1">
    <citation type="submission" date="2018-11" db="EMBL/GenBank/DDBJ databases">
        <title>Sequencing the genomes of 1000 actinobacteria strains.</title>
        <authorList>
            <person name="Klenk H.-P."/>
        </authorList>
    </citation>
    <scope>NUCLEOTIDE SEQUENCE [LARGE SCALE GENOMIC DNA]</scope>
    <source>
        <strain evidence="1 2">DSM 12652</strain>
    </source>
</reference>
<dbReference type="AlphaFoldDB" id="A0A3N2CRZ7"/>
<evidence type="ECO:0000313" key="1">
    <source>
        <dbReference type="EMBL" id="ROR90299.1"/>
    </source>
</evidence>